<feature type="binding site" evidence="11">
    <location>
        <position position="192"/>
    </location>
    <ligand>
        <name>NADP(+)</name>
        <dbReference type="ChEBI" id="CHEBI:58349"/>
    </ligand>
</feature>
<dbReference type="GO" id="GO:0004316">
    <property type="term" value="F:3-oxoacyl-[acyl-carrier-protein] reductase (NADPH) activity"/>
    <property type="evidence" value="ECO:0007669"/>
    <property type="project" value="UniProtKB-UniRule"/>
</dbReference>
<dbReference type="GO" id="GO:0030497">
    <property type="term" value="P:fatty acid elongation"/>
    <property type="evidence" value="ECO:0007669"/>
    <property type="project" value="UniProtKB-ARBA"/>
</dbReference>
<keyword evidence="7 12" id="KW-0560">Oxidoreductase</keyword>
<dbReference type="PANTHER" id="PTHR42879">
    <property type="entry name" value="3-OXOACYL-(ACYL-CARRIER-PROTEIN) REDUCTASE"/>
    <property type="match status" value="1"/>
</dbReference>
<accession>A0A1X7AMI8</accession>
<evidence type="ECO:0000256" key="4">
    <source>
        <dbReference type="ARBA" id="ARBA00022516"/>
    </source>
</evidence>
<dbReference type="FunFam" id="3.40.50.720:FF:000037">
    <property type="entry name" value="3-oxoacyl-[acyl-carrier-protein] reductase FabG"/>
    <property type="match status" value="1"/>
</dbReference>
<evidence type="ECO:0000256" key="8">
    <source>
        <dbReference type="ARBA" id="ARBA00023098"/>
    </source>
</evidence>
<feature type="active site" description="Proton acceptor" evidence="10">
    <location>
        <position position="159"/>
    </location>
</feature>
<evidence type="ECO:0000313" key="14">
    <source>
        <dbReference type="EMBL" id="SMA49161.1"/>
    </source>
</evidence>
<comment type="catalytic activity">
    <reaction evidence="12">
        <text>a (3R)-hydroxyacyl-[ACP] + NADP(+) = a 3-oxoacyl-[ACP] + NADPH + H(+)</text>
        <dbReference type="Rhea" id="RHEA:17397"/>
        <dbReference type="Rhea" id="RHEA-COMP:9916"/>
        <dbReference type="Rhea" id="RHEA-COMP:9945"/>
        <dbReference type="ChEBI" id="CHEBI:15378"/>
        <dbReference type="ChEBI" id="CHEBI:57783"/>
        <dbReference type="ChEBI" id="CHEBI:58349"/>
        <dbReference type="ChEBI" id="CHEBI:78776"/>
        <dbReference type="ChEBI" id="CHEBI:78827"/>
        <dbReference type="EC" id="1.1.1.100"/>
    </reaction>
</comment>
<dbReference type="PRINTS" id="PR00080">
    <property type="entry name" value="SDRFAMILY"/>
</dbReference>
<name>A0A1X7AMI8_9GAMM</name>
<dbReference type="UniPathway" id="UPA00094"/>
<evidence type="ECO:0000256" key="12">
    <source>
        <dbReference type="RuleBase" id="RU366074"/>
    </source>
</evidence>
<reference evidence="14 15" key="1">
    <citation type="submission" date="2017-03" db="EMBL/GenBank/DDBJ databases">
        <authorList>
            <person name="Afonso C.L."/>
            <person name="Miller P.J."/>
            <person name="Scott M.A."/>
            <person name="Spackman E."/>
            <person name="Goraichik I."/>
            <person name="Dimitrov K.M."/>
            <person name="Suarez D.L."/>
            <person name="Swayne D.E."/>
        </authorList>
    </citation>
    <scope>NUCLEOTIDE SEQUENCE [LARGE SCALE GENOMIC DNA]</scope>
    <source>
        <strain evidence="14">SB41UT1</strain>
    </source>
</reference>
<evidence type="ECO:0000256" key="3">
    <source>
        <dbReference type="ARBA" id="ARBA00006484"/>
    </source>
</evidence>
<dbReference type="SUPFAM" id="SSF51735">
    <property type="entry name" value="NAD(P)-binding Rossmann-fold domains"/>
    <property type="match status" value="1"/>
</dbReference>
<evidence type="ECO:0000256" key="2">
    <source>
        <dbReference type="ARBA" id="ARBA00005194"/>
    </source>
</evidence>
<dbReference type="NCBIfam" id="NF009466">
    <property type="entry name" value="PRK12826.1-2"/>
    <property type="match status" value="1"/>
</dbReference>
<evidence type="ECO:0000256" key="11">
    <source>
        <dbReference type="PIRSR" id="PIRSR611284-2"/>
    </source>
</evidence>
<comment type="similarity">
    <text evidence="3 12">Belongs to the short-chain dehydrogenases/reductases (SDR) family.</text>
</comment>
<keyword evidence="8 12" id="KW-0443">Lipid metabolism</keyword>
<dbReference type="InterPro" id="IPR011284">
    <property type="entry name" value="3oxo_ACP_reduc"/>
</dbReference>
<dbReference type="PROSITE" id="PS00061">
    <property type="entry name" value="ADH_SHORT"/>
    <property type="match status" value="1"/>
</dbReference>
<gene>
    <name evidence="14" type="primary">fabG_6</name>
    <name evidence="14" type="ORF">EHSB41UT_03093</name>
</gene>
<keyword evidence="4 12" id="KW-0444">Lipid biosynthesis</keyword>
<feature type="binding site" evidence="11">
    <location>
        <position position="94"/>
    </location>
    <ligand>
        <name>NADP(+)</name>
        <dbReference type="ChEBI" id="CHEBI:58349"/>
    </ligand>
</feature>
<dbReference type="NCBIfam" id="TIGR01830">
    <property type="entry name" value="3oxo_ACP_reduc"/>
    <property type="match status" value="1"/>
</dbReference>
<dbReference type="GO" id="GO:0051287">
    <property type="term" value="F:NAD binding"/>
    <property type="evidence" value="ECO:0007669"/>
    <property type="project" value="UniProtKB-UniRule"/>
</dbReference>
<comment type="pathway">
    <text evidence="2 12">Lipid metabolism; fatty acid biosynthesis.</text>
</comment>
<dbReference type="CDD" id="cd05333">
    <property type="entry name" value="BKR_SDR_c"/>
    <property type="match status" value="1"/>
</dbReference>
<proteinExistence type="inferred from homology"/>
<organism evidence="14 15">
    <name type="scientific">Parendozoicomonas haliclonae</name>
    <dbReference type="NCBI Taxonomy" id="1960125"/>
    <lineage>
        <taxon>Bacteria</taxon>
        <taxon>Pseudomonadati</taxon>
        <taxon>Pseudomonadota</taxon>
        <taxon>Gammaproteobacteria</taxon>
        <taxon>Oceanospirillales</taxon>
        <taxon>Endozoicomonadaceae</taxon>
        <taxon>Parendozoicomonas</taxon>
    </lineage>
</organism>
<dbReference type="PANTHER" id="PTHR42879:SF2">
    <property type="entry name" value="3-OXOACYL-[ACYL-CARRIER-PROTEIN] REDUCTASE FABG"/>
    <property type="match status" value="1"/>
</dbReference>
<dbReference type="RefSeq" id="WP_087111466.1">
    <property type="nucleotide sequence ID" value="NZ_CBCSCN010000007.1"/>
</dbReference>
<comment type="function">
    <text evidence="1 12">Catalyzes the NADPH-dependent reduction of beta-ketoacyl-ACP substrates to beta-hydroxyacyl-ACP products, the first reductive step in the elongation cycle of fatty acid biosynthesis.</text>
</comment>
<evidence type="ECO:0000256" key="5">
    <source>
        <dbReference type="ARBA" id="ARBA00022832"/>
    </source>
</evidence>
<dbReference type="Gene3D" id="3.40.50.720">
    <property type="entry name" value="NAD(P)-binding Rossmann-like Domain"/>
    <property type="match status" value="1"/>
</dbReference>
<keyword evidence="5 12" id="KW-0276">Fatty acid metabolism</keyword>
<evidence type="ECO:0000256" key="6">
    <source>
        <dbReference type="ARBA" id="ARBA00022857"/>
    </source>
</evidence>
<evidence type="ECO:0000256" key="10">
    <source>
        <dbReference type="PIRSR" id="PIRSR611284-1"/>
    </source>
</evidence>
<evidence type="ECO:0000256" key="7">
    <source>
        <dbReference type="ARBA" id="ARBA00023002"/>
    </source>
</evidence>
<keyword evidence="6 11" id="KW-0521">NADP</keyword>
<feature type="binding site" evidence="11">
    <location>
        <begin position="159"/>
        <end position="163"/>
    </location>
    <ligand>
        <name>NADP(+)</name>
        <dbReference type="ChEBI" id="CHEBI:58349"/>
    </ligand>
</feature>
<dbReference type="InterPro" id="IPR050259">
    <property type="entry name" value="SDR"/>
</dbReference>
<dbReference type="EC" id="1.1.1.100" evidence="12"/>
<feature type="binding site" evidence="11">
    <location>
        <position position="42"/>
    </location>
    <ligand>
        <name>NADP(+)</name>
        <dbReference type="ChEBI" id="CHEBI:58349"/>
    </ligand>
</feature>
<feature type="binding site" evidence="11">
    <location>
        <begin position="17"/>
        <end position="20"/>
    </location>
    <ligand>
        <name>NADP(+)</name>
        <dbReference type="ChEBI" id="CHEBI:58349"/>
    </ligand>
</feature>
<dbReference type="Proteomes" id="UP000196573">
    <property type="component" value="Unassembled WGS sequence"/>
</dbReference>
<dbReference type="NCBIfam" id="NF005559">
    <property type="entry name" value="PRK07231.1"/>
    <property type="match status" value="1"/>
</dbReference>
<dbReference type="EMBL" id="FWPT01000007">
    <property type="protein sequence ID" value="SMA49161.1"/>
    <property type="molecule type" value="Genomic_DNA"/>
</dbReference>
<evidence type="ECO:0000259" key="13">
    <source>
        <dbReference type="SMART" id="SM00822"/>
    </source>
</evidence>
<evidence type="ECO:0000313" key="15">
    <source>
        <dbReference type="Proteomes" id="UP000196573"/>
    </source>
</evidence>
<comment type="subunit">
    <text evidence="12">Homotetramer.</text>
</comment>
<dbReference type="PRINTS" id="PR00081">
    <property type="entry name" value="GDHRDH"/>
</dbReference>
<dbReference type="AlphaFoldDB" id="A0A1X7AMI8"/>
<sequence length="252" mass="25907">MQQESAALAGKVALVTGASRGIGRAIALRLGAAGATVVGTATSQSGADAISAVLAEHGVQGTGLCLDVTDAASVDAVMKTVTEQFGAPLVLVNNAGITKDNILMRMKDDEWGSVIDTNLTSIYRMSKACMRAMTKARFGRIINISSVVGSMGNAGQSNYAAAKAGLEGFTRSLARELGSRNITVNAVAPGFIDTDMTSGLPEEHRQNLLNQVPLGRLGQPEEIAGVVAFLAGAEGGYITGETLQVNGGMYMG</sequence>
<dbReference type="NCBIfam" id="NF004197">
    <property type="entry name" value="PRK05653.1-1"/>
    <property type="match status" value="1"/>
</dbReference>
<dbReference type="Pfam" id="PF13561">
    <property type="entry name" value="adh_short_C2"/>
    <property type="match status" value="1"/>
</dbReference>
<dbReference type="InterPro" id="IPR002347">
    <property type="entry name" value="SDR_fam"/>
</dbReference>
<feature type="domain" description="Ketoreductase" evidence="13">
    <location>
        <begin position="11"/>
        <end position="195"/>
    </location>
</feature>
<dbReference type="InterPro" id="IPR057326">
    <property type="entry name" value="KR_dom"/>
</dbReference>
<protein>
    <recommendedName>
        <fullName evidence="12">3-oxoacyl-[acyl-carrier-protein] reductase</fullName>
        <ecNumber evidence="12">1.1.1.100</ecNumber>
    </recommendedName>
</protein>
<keyword evidence="15" id="KW-1185">Reference proteome</keyword>
<dbReference type="InterPro" id="IPR036291">
    <property type="entry name" value="NAD(P)-bd_dom_sf"/>
</dbReference>
<dbReference type="InterPro" id="IPR020904">
    <property type="entry name" value="Sc_DH/Rdtase_CS"/>
</dbReference>
<keyword evidence="9 12" id="KW-0275">Fatty acid biosynthesis</keyword>
<dbReference type="OrthoDB" id="9804774at2"/>
<evidence type="ECO:0000256" key="9">
    <source>
        <dbReference type="ARBA" id="ARBA00023160"/>
    </source>
</evidence>
<evidence type="ECO:0000256" key="1">
    <source>
        <dbReference type="ARBA" id="ARBA00002607"/>
    </source>
</evidence>
<dbReference type="SMART" id="SM00822">
    <property type="entry name" value="PKS_KR"/>
    <property type="match status" value="1"/>
</dbReference>